<keyword evidence="7 10" id="KW-0106">Calcium</keyword>
<dbReference type="Pfam" id="PF03211">
    <property type="entry name" value="Pectate_lyase"/>
    <property type="match status" value="1"/>
</dbReference>
<keyword evidence="6 10" id="KW-0732">Signal</keyword>
<gene>
    <name evidence="11" type="ORF">CC80DRAFT_578985</name>
</gene>
<evidence type="ECO:0000256" key="6">
    <source>
        <dbReference type="ARBA" id="ARBA00022729"/>
    </source>
</evidence>
<protein>
    <recommendedName>
        <fullName evidence="10">Pectate lyase</fullName>
        <ecNumber evidence="10">4.2.2.2</ecNumber>
    </recommendedName>
</protein>
<dbReference type="InterPro" id="IPR011050">
    <property type="entry name" value="Pectin_lyase_fold/virulence"/>
</dbReference>
<keyword evidence="5 10" id="KW-0964">Secreted</keyword>
<evidence type="ECO:0000256" key="8">
    <source>
        <dbReference type="ARBA" id="ARBA00023239"/>
    </source>
</evidence>
<evidence type="ECO:0000256" key="7">
    <source>
        <dbReference type="ARBA" id="ARBA00022837"/>
    </source>
</evidence>
<reference evidence="11" key="1">
    <citation type="journal article" date="2020" name="Stud. Mycol.">
        <title>101 Dothideomycetes genomes: a test case for predicting lifestyles and emergence of pathogens.</title>
        <authorList>
            <person name="Haridas S."/>
            <person name="Albert R."/>
            <person name="Binder M."/>
            <person name="Bloem J."/>
            <person name="Labutti K."/>
            <person name="Salamov A."/>
            <person name="Andreopoulos B."/>
            <person name="Baker S."/>
            <person name="Barry K."/>
            <person name="Bills G."/>
            <person name="Bluhm B."/>
            <person name="Cannon C."/>
            <person name="Castanera R."/>
            <person name="Culley D."/>
            <person name="Daum C."/>
            <person name="Ezra D."/>
            <person name="Gonzalez J."/>
            <person name="Henrissat B."/>
            <person name="Kuo A."/>
            <person name="Liang C."/>
            <person name="Lipzen A."/>
            <person name="Lutzoni F."/>
            <person name="Magnuson J."/>
            <person name="Mondo S."/>
            <person name="Nolan M."/>
            <person name="Ohm R."/>
            <person name="Pangilinan J."/>
            <person name="Park H.-J."/>
            <person name="Ramirez L."/>
            <person name="Alfaro M."/>
            <person name="Sun H."/>
            <person name="Tritt A."/>
            <person name="Yoshinaga Y."/>
            <person name="Zwiers L.-H."/>
            <person name="Turgeon B."/>
            <person name="Goodwin S."/>
            <person name="Spatafora J."/>
            <person name="Crous P."/>
            <person name="Grigoriev I."/>
        </authorList>
    </citation>
    <scope>NUCLEOTIDE SEQUENCE</scope>
    <source>
        <strain evidence="11">CBS 675.92</strain>
    </source>
</reference>
<dbReference type="Gene3D" id="2.160.20.10">
    <property type="entry name" value="Single-stranded right-handed beta-helix, Pectin lyase-like"/>
    <property type="match status" value="1"/>
</dbReference>
<dbReference type="InterPro" id="IPR012334">
    <property type="entry name" value="Pectin_lyas_fold"/>
</dbReference>
<comment type="subcellular location">
    <subcellularLocation>
        <location evidence="3 10">Secreted</location>
    </subcellularLocation>
</comment>
<dbReference type="GO" id="GO:0005576">
    <property type="term" value="C:extracellular region"/>
    <property type="evidence" value="ECO:0007669"/>
    <property type="project" value="UniProtKB-SubCell"/>
</dbReference>
<evidence type="ECO:0000256" key="10">
    <source>
        <dbReference type="RuleBase" id="RU367009"/>
    </source>
</evidence>
<dbReference type="InterPro" id="IPR004898">
    <property type="entry name" value="Pectate_lyase_PlyH/PlyE-like"/>
</dbReference>
<keyword evidence="12" id="KW-1185">Reference proteome</keyword>
<dbReference type="GO" id="GO:0030570">
    <property type="term" value="F:pectate lyase activity"/>
    <property type="evidence" value="ECO:0007669"/>
    <property type="project" value="UniProtKB-UniRule"/>
</dbReference>
<evidence type="ECO:0000256" key="2">
    <source>
        <dbReference type="ARBA" id="ARBA00001913"/>
    </source>
</evidence>
<evidence type="ECO:0000313" key="12">
    <source>
        <dbReference type="Proteomes" id="UP000800035"/>
    </source>
</evidence>
<dbReference type="PANTHER" id="PTHR33407:SF9">
    <property type="entry name" value="PECTATE LYASE F-RELATED"/>
    <property type="match status" value="1"/>
</dbReference>
<dbReference type="OrthoDB" id="441042at2759"/>
<name>A0A6A5TAL2_9PLEO</name>
<feature type="signal peptide" evidence="10">
    <location>
        <begin position="1"/>
        <end position="20"/>
    </location>
</feature>
<comment type="similarity">
    <text evidence="4 10">Belongs to the polysaccharide lyase 3 family.</text>
</comment>
<evidence type="ECO:0000256" key="5">
    <source>
        <dbReference type="ARBA" id="ARBA00022525"/>
    </source>
</evidence>
<evidence type="ECO:0000313" key="11">
    <source>
        <dbReference type="EMBL" id="KAF1949985.1"/>
    </source>
</evidence>
<proteinExistence type="inferred from homology"/>
<evidence type="ECO:0000256" key="9">
    <source>
        <dbReference type="ARBA" id="ARBA00025679"/>
    </source>
</evidence>
<dbReference type="EMBL" id="ML977029">
    <property type="protein sequence ID" value="KAF1949985.1"/>
    <property type="molecule type" value="Genomic_DNA"/>
</dbReference>
<comment type="cofactor">
    <cofactor evidence="2 10">
        <name>Ca(2+)</name>
        <dbReference type="ChEBI" id="CHEBI:29108"/>
    </cofactor>
</comment>
<comment type="catalytic activity">
    <reaction evidence="1 10">
        <text>Eliminative cleavage of (1-&gt;4)-alpha-D-galacturonan to give oligosaccharides with 4-deoxy-alpha-D-galact-4-enuronosyl groups at their non-reducing ends.</text>
        <dbReference type="EC" id="4.2.2.2"/>
    </reaction>
</comment>
<evidence type="ECO:0000256" key="3">
    <source>
        <dbReference type="ARBA" id="ARBA00004613"/>
    </source>
</evidence>
<dbReference type="AlphaFoldDB" id="A0A6A5TAL2"/>
<accession>A0A6A5TAL2</accession>
<sequence length="246" mass="25741">MKFSHVQLATLAVALSSAQTLNIPSRVGSIISLPAPSNISSSVDLGNREFDRGRDCDDDSDTGSENAVFILQNGATLSNVIIGGRALEGVHCLGSCTLKNVWFREVCEDAISILGKGDATITGGGAQTAKDKVVQHNGPGTVTIKDYTVINVGKLYRSCGDCTNNQAKSPRNVIVQNVKAYGMKSDLVGINSNFGDTATISGSCGTTKAVCREYKGVNKGNGESEKLTTTDKCYGAQGKLAKLPAC</sequence>
<evidence type="ECO:0000256" key="4">
    <source>
        <dbReference type="ARBA" id="ARBA00006463"/>
    </source>
</evidence>
<feature type="chain" id="PRO_5025712101" description="Pectate lyase" evidence="10">
    <location>
        <begin position="21"/>
        <end position="246"/>
    </location>
</feature>
<evidence type="ECO:0000256" key="1">
    <source>
        <dbReference type="ARBA" id="ARBA00000695"/>
    </source>
</evidence>
<dbReference type="SUPFAM" id="SSF51126">
    <property type="entry name" value="Pectin lyase-like"/>
    <property type="match status" value="1"/>
</dbReference>
<keyword evidence="8 10" id="KW-0456">Lyase</keyword>
<organism evidence="11 12">
    <name type="scientific">Byssothecium circinans</name>
    <dbReference type="NCBI Taxonomy" id="147558"/>
    <lineage>
        <taxon>Eukaryota</taxon>
        <taxon>Fungi</taxon>
        <taxon>Dikarya</taxon>
        <taxon>Ascomycota</taxon>
        <taxon>Pezizomycotina</taxon>
        <taxon>Dothideomycetes</taxon>
        <taxon>Pleosporomycetidae</taxon>
        <taxon>Pleosporales</taxon>
        <taxon>Massarineae</taxon>
        <taxon>Massarinaceae</taxon>
        <taxon>Byssothecium</taxon>
    </lineage>
</organism>
<dbReference type="PANTHER" id="PTHR33407">
    <property type="entry name" value="PECTATE LYASE F-RELATED"/>
    <property type="match status" value="1"/>
</dbReference>
<comment type="function">
    <text evidence="9 10">Pectinolytic enzyme consist of four classes of enzymes: pectin lyase, polygalacturonase, pectin methylesterase and rhamnogalacturonase. Among pectinolytic enzymes, pectin lyase is the most important in depolymerization of pectin, since it cleaves internal glycosidic bonds of highly methylated pectins. Favors pectate, the anion, over pectin, the methyl ester.</text>
</comment>
<dbReference type="EC" id="4.2.2.2" evidence="10"/>
<dbReference type="GO" id="GO:0045490">
    <property type="term" value="P:pectin catabolic process"/>
    <property type="evidence" value="ECO:0007669"/>
    <property type="project" value="TreeGrafter"/>
</dbReference>
<dbReference type="Proteomes" id="UP000800035">
    <property type="component" value="Unassembled WGS sequence"/>
</dbReference>